<accession>A0A8K0CH17</accession>
<dbReference type="EMBL" id="VTPC01090178">
    <property type="protein sequence ID" value="KAF2884388.1"/>
    <property type="molecule type" value="Genomic_DNA"/>
</dbReference>
<evidence type="ECO:0000313" key="2">
    <source>
        <dbReference type="EMBL" id="KAF2884388.1"/>
    </source>
</evidence>
<feature type="compositionally biased region" description="Basic residues" evidence="1">
    <location>
        <begin position="82"/>
        <end position="97"/>
    </location>
</feature>
<feature type="region of interest" description="Disordered" evidence="1">
    <location>
        <begin position="77"/>
        <end position="126"/>
    </location>
</feature>
<dbReference type="OrthoDB" id="10065929at2759"/>
<dbReference type="AlphaFoldDB" id="A0A8K0CH17"/>
<evidence type="ECO:0000313" key="3">
    <source>
        <dbReference type="Proteomes" id="UP000801492"/>
    </source>
</evidence>
<organism evidence="2 3">
    <name type="scientific">Ignelater luminosus</name>
    <name type="common">Cucubano</name>
    <name type="synonym">Pyrophorus luminosus</name>
    <dbReference type="NCBI Taxonomy" id="2038154"/>
    <lineage>
        <taxon>Eukaryota</taxon>
        <taxon>Metazoa</taxon>
        <taxon>Ecdysozoa</taxon>
        <taxon>Arthropoda</taxon>
        <taxon>Hexapoda</taxon>
        <taxon>Insecta</taxon>
        <taxon>Pterygota</taxon>
        <taxon>Neoptera</taxon>
        <taxon>Endopterygota</taxon>
        <taxon>Coleoptera</taxon>
        <taxon>Polyphaga</taxon>
        <taxon>Elateriformia</taxon>
        <taxon>Elateroidea</taxon>
        <taxon>Elateridae</taxon>
        <taxon>Agrypninae</taxon>
        <taxon>Pyrophorini</taxon>
        <taxon>Ignelater</taxon>
    </lineage>
</organism>
<comment type="caution">
    <text evidence="2">The sequence shown here is derived from an EMBL/GenBank/DDBJ whole genome shotgun (WGS) entry which is preliminary data.</text>
</comment>
<proteinExistence type="predicted"/>
<reference evidence="2" key="1">
    <citation type="submission" date="2019-08" db="EMBL/GenBank/DDBJ databases">
        <title>The genome of the North American firefly Photinus pyralis.</title>
        <authorList>
            <consortium name="Photinus pyralis genome working group"/>
            <person name="Fallon T.R."/>
            <person name="Sander Lower S.E."/>
            <person name="Weng J.-K."/>
        </authorList>
    </citation>
    <scope>NUCLEOTIDE SEQUENCE</scope>
    <source>
        <strain evidence="2">TRF0915ILg1</strain>
        <tissue evidence="2">Whole body</tissue>
    </source>
</reference>
<evidence type="ECO:0000256" key="1">
    <source>
        <dbReference type="SAM" id="MobiDB-lite"/>
    </source>
</evidence>
<gene>
    <name evidence="2" type="ORF">ILUMI_21767</name>
</gene>
<dbReference type="Proteomes" id="UP000801492">
    <property type="component" value="Unassembled WGS sequence"/>
</dbReference>
<name>A0A8K0CH17_IGNLU</name>
<sequence>MFDELQNNTSTNLQAGFQKSGISPINKWILERRLTSFTEFLKSTREKETVVNLRKKMINVTPGKSVAEERFIEELKEAQSKSTKKKAEKSNQKKKNLYKANDGFKPNEPDQISLMKKKSQQKTKST</sequence>
<feature type="compositionally biased region" description="Basic residues" evidence="1">
    <location>
        <begin position="115"/>
        <end position="126"/>
    </location>
</feature>
<keyword evidence="3" id="KW-1185">Reference proteome</keyword>
<protein>
    <submittedName>
        <fullName evidence="2">Uncharacterized protein</fullName>
    </submittedName>
</protein>